<feature type="transmembrane region" description="Helical" evidence="11">
    <location>
        <begin position="234"/>
        <end position="256"/>
    </location>
</feature>
<dbReference type="CDD" id="cd06261">
    <property type="entry name" value="TM_PBP2"/>
    <property type="match status" value="1"/>
</dbReference>
<dbReference type="EMBL" id="LGCM01000045">
    <property type="protein sequence ID" value="KPL79818.1"/>
    <property type="molecule type" value="Genomic_DNA"/>
</dbReference>
<evidence type="ECO:0000256" key="8">
    <source>
        <dbReference type="ARBA" id="ARBA00023004"/>
    </source>
</evidence>
<evidence type="ECO:0000313" key="14">
    <source>
        <dbReference type="EMBL" id="KPL79818.1"/>
    </source>
</evidence>
<dbReference type="InterPro" id="IPR036909">
    <property type="entry name" value="Cyt_c-like_dom_sf"/>
</dbReference>
<evidence type="ECO:0000256" key="4">
    <source>
        <dbReference type="ARBA" id="ARBA00022617"/>
    </source>
</evidence>
<evidence type="ECO:0000259" key="13">
    <source>
        <dbReference type="PROSITE" id="PS51007"/>
    </source>
</evidence>
<dbReference type="Gene3D" id="1.10.760.10">
    <property type="entry name" value="Cytochrome c-like domain"/>
    <property type="match status" value="1"/>
</dbReference>
<dbReference type="GO" id="GO:0020037">
    <property type="term" value="F:heme binding"/>
    <property type="evidence" value="ECO:0007669"/>
    <property type="project" value="InterPro"/>
</dbReference>
<dbReference type="SUPFAM" id="SSF46626">
    <property type="entry name" value="Cytochrome c"/>
    <property type="match status" value="1"/>
</dbReference>
<dbReference type="GO" id="GO:0005886">
    <property type="term" value="C:plasma membrane"/>
    <property type="evidence" value="ECO:0007669"/>
    <property type="project" value="UniProtKB-SubCell"/>
</dbReference>
<proteinExistence type="inferred from homology"/>
<evidence type="ECO:0000313" key="16">
    <source>
        <dbReference type="Proteomes" id="UP000050501"/>
    </source>
</evidence>
<evidence type="ECO:0000256" key="9">
    <source>
        <dbReference type="ARBA" id="ARBA00023136"/>
    </source>
</evidence>
<gene>
    <name evidence="14" type="ORF">ADN01_12745</name>
    <name evidence="15" type="ORF">ADN01_13330</name>
</gene>
<evidence type="ECO:0000256" key="2">
    <source>
        <dbReference type="ARBA" id="ARBA00022448"/>
    </source>
</evidence>
<keyword evidence="8 10" id="KW-0408">Iron</keyword>
<evidence type="ECO:0000256" key="6">
    <source>
        <dbReference type="ARBA" id="ARBA00022723"/>
    </source>
</evidence>
<evidence type="ECO:0000313" key="15">
    <source>
        <dbReference type="EMBL" id="KPL79900.1"/>
    </source>
</evidence>
<dbReference type="Gene3D" id="1.10.3720.10">
    <property type="entry name" value="MetI-like"/>
    <property type="match status" value="1"/>
</dbReference>
<feature type="domain" description="ABC transmembrane type-1" evidence="12">
    <location>
        <begin position="200"/>
        <end position="389"/>
    </location>
</feature>
<dbReference type="InterPro" id="IPR000515">
    <property type="entry name" value="MetI-like"/>
</dbReference>
<dbReference type="Proteomes" id="UP000050501">
    <property type="component" value="Unassembled WGS sequence"/>
</dbReference>
<accession>A0A0P6XWP8</accession>
<feature type="transmembrane region" description="Helical" evidence="11">
    <location>
        <begin position="204"/>
        <end position="228"/>
    </location>
</feature>
<keyword evidence="6 10" id="KW-0479">Metal-binding</keyword>
<keyword evidence="7 11" id="KW-1133">Transmembrane helix</keyword>
<comment type="caution">
    <text evidence="15">The sequence shown here is derived from an EMBL/GenBank/DDBJ whole genome shotgun (WGS) entry which is preliminary data.</text>
</comment>
<evidence type="ECO:0000256" key="7">
    <source>
        <dbReference type="ARBA" id="ARBA00022989"/>
    </source>
</evidence>
<evidence type="ECO:0008006" key="17">
    <source>
        <dbReference type="Google" id="ProtNLM"/>
    </source>
</evidence>
<dbReference type="PANTHER" id="PTHR43744:SF4">
    <property type="entry name" value="OSMOPROTECTIVE COMPOUNDS UPTAKE PERMEASE PROTEIN GGTD"/>
    <property type="match status" value="1"/>
</dbReference>
<reference evidence="15 16" key="1">
    <citation type="submission" date="2015-07" db="EMBL/GenBank/DDBJ databases">
        <title>Genome sequence of Levilinea saccharolytica DSM 16555.</title>
        <authorList>
            <person name="Hemp J."/>
            <person name="Ward L.M."/>
            <person name="Pace L.A."/>
            <person name="Fischer W.W."/>
        </authorList>
    </citation>
    <scope>NUCLEOTIDE SEQUENCE [LARGE SCALE GENOMIC DNA]</scope>
    <source>
        <strain evidence="15 16">KIBI-1</strain>
    </source>
</reference>
<dbReference type="PANTHER" id="PTHR43744">
    <property type="entry name" value="ABC TRANSPORTER PERMEASE PROTEIN MG189-RELATED-RELATED"/>
    <property type="match status" value="1"/>
</dbReference>
<dbReference type="STRING" id="229921.ADN01_12745"/>
<feature type="transmembrane region" description="Helical" evidence="11">
    <location>
        <begin position="268"/>
        <end position="287"/>
    </location>
</feature>
<protein>
    <recommendedName>
        <fullName evidence="17">ABC transmembrane type-1 domain-containing protein</fullName>
    </recommendedName>
</protein>
<dbReference type="SUPFAM" id="SSF161098">
    <property type="entry name" value="MetI-like"/>
    <property type="match status" value="1"/>
</dbReference>
<comment type="subcellular location">
    <subcellularLocation>
        <location evidence="1 11">Cell membrane</location>
        <topology evidence="1 11">Multi-pass membrane protein</topology>
    </subcellularLocation>
</comment>
<keyword evidence="4 10" id="KW-0349">Heme</keyword>
<dbReference type="EMBL" id="LGCM01000045">
    <property type="protein sequence ID" value="KPL79900.1"/>
    <property type="molecule type" value="Genomic_DNA"/>
</dbReference>
<evidence type="ECO:0000259" key="12">
    <source>
        <dbReference type="PROSITE" id="PS50928"/>
    </source>
</evidence>
<dbReference type="InterPro" id="IPR009056">
    <property type="entry name" value="Cyt_c-like_dom"/>
</dbReference>
<feature type="transmembrane region" description="Helical" evidence="11">
    <location>
        <begin position="367"/>
        <end position="389"/>
    </location>
</feature>
<evidence type="ECO:0000256" key="10">
    <source>
        <dbReference type="PROSITE-ProRule" id="PRU00433"/>
    </source>
</evidence>
<dbReference type="GO" id="GO:0055085">
    <property type="term" value="P:transmembrane transport"/>
    <property type="evidence" value="ECO:0007669"/>
    <property type="project" value="InterPro"/>
</dbReference>
<evidence type="ECO:0000256" key="3">
    <source>
        <dbReference type="ARBA" id="ARBA00022475"/>
    </source>
</evidence>
<keyword evidence="16" id="KW-1185">Reference proteome</keyword>
<keyword evidence="5 11" id="KW-0812">Transmembrane</keyword>
<dbReference type="PROSITE" id="PS50928">
    <property type="entry name" value="ABC_TM1"/>
    <property type="match status" value="1"/>
</dbReference>
<dbReference type="Pfam" id="PF00528">
    <property type="entry name" value="BPD_transp_1"/>
    <property type="match status" value="1"/>
</dbReference>
<name>A0A0P6XWP8_9CHLR</name>
<feature type="domain" description="Cytochrome c" evidence="13">
    <location>
        <begin position="56"/>
        <end position="141"/>
    </location>
</feature>
<dbReference type="PATRIC" id="fig|229921.5.peg.3525"/>
<dbReference type="PROSITE" id="PS51007">
    <property type="entry name" value="CYTC"/>
    <property type="match status" value="1"/>
</dbReference>
<feature type="transmembrane region" description="Helical" evidence="11">
    <location>
        <begin position="312"/>
        <end position="334"/>
    </location>
</feature>
<dbReference type="GO" id="GO:0046872">
    <property type="term" value="F:metal ion binding"/>
    <property type="evidence" value="ECO:0007669"/>
    <property type="project" value="UniProtKB-KW"/>
</dbReference>
<evidence type="ECO:0000256" key="5">
    <source>
        <dbReference type="ARBA" id="ARBA00022692"/>
    </source>
</evidence>
<dbReference type="RefSeq" id="WP_062417400.1">
    <property type="nucleotide sequence ID" value="NZ_DF967974.1"/>
</dbReference>
<dbReference type="InterPro" id="IPR035906">
    <property type="entry name" value="MetI-like_sf"/>
</dbReference>
<evidence type="ECO:0000256" key="1">
    <source>
        <dbReference type="ARBA" id="ARBA00004651"/>
    </source>
</evidence>
<feature type="transmembrane region" description="Helical" evidence="11">
    <location>
        <begin position="16"/>
        <end position="36"/>
    </location>
</feature>
<sequence>MKPFQRLNRIFNHLPVHLALILMCVAWVLPTMGLFVTSFRNSEDVRTTGWWTALAARQTPGEPEYTTYCASCHGADGKALPAADLSDPTLIEKYPRSNRLLAMLRKEINGQPHLTDPALPENPNEALEKLSPILTYMQDFSGSSQDQSRFTLRNYADALVGYKGTQNYLTDCEQGVESALSKFKCTAADLLNPEGMGRAFVNSLLVAVPSTLLPILLAAFAAYAFAWMDFKGRMWLFALLVGLQIVPLQMTLVPIARMYVSLGMEGSFIGIWLFHTGFGLPYAIYLLRNYLSGLPKEVFESVYLDGANHWTAFWQLAIPLATPAIASLAIFQFLWIWNDFLVAKIFLSNNPVLTVQITNLIDPRGGNWHILTGAAFLSFLVPMIVFFGFQRYFVRGMLAGSVKG</sequence>
<dbReference type="GO" id="GO:0009055">
    <property type="term" value="F:electron transfer activity"/>
    <property type="evidence" value="ECO:0007669"/>
    <property type="project" value="InterPro"/>
</dbReference>
<evidence type="ECO:0000256" key="11">
    <source>
        <dbReference type="RuleBase" id="RU363032"/>
    </source>
</evidence>
<comment type="similarity">
    <text evidence="11">Belongs to the binding-protein-dependent transport system permease family.</text>
</comment>
<keyword evidence="2 11" id="KW-0813">Transport</keyword>
<dbReference type="AlphaFoldDB" id="A0A0P6XWP8"/>
<organism evidence="15 16">
    <name type="scientific">Levilinea saccharolytica</name>
    <dbReference type="NCBI Taxonomy" id="229921"/>
    <lineage>
        <taxon>Bacteria</taxon>
        <taxon>Bacillati</taxon>
        <taxon>Chloroflexota</taxon>
        <taxon>Anaerolineae</taxon>
        <taxon>Anaerolineales</taxon>
        <taxon>Anaerolineaceae</taxon>
        <taxon>Levilinea</taxon>
    </lineage>
</organism>
<keyword evidence="3" id="KW-1003">Cell membrane</keyword>
<keyword evidence="9 11" id="KW-0472">Membrane</keyword>